<dbReference type="Gene3D" id="3.20.20.140">
    <property type="entry name" value="Metal-dependent hydrolases"/>
    <property type="match status" value="1"/>
</dbReference>
<dbReference type="GO" id="GO:0046872">
    <property type="term" value="F:metal ion binding"/>
    <property type="evidence" value="ECO:0007669"/>
    <property type="project" value="UniProtKB-KW"/>
</dbReference>
<dbReference type="SUPFAM" id="SSF51556">
    <property type="entry name" value="Metallo-dependent hydrolases"/>
    <property type="match status" value="1"/>
</dbReference>
<evidence type="ECO:0000256" key="1">
    <source>
        <dbReference type="ARBA" id="ARBA00022723"/>
    </source>
</evidence>
<dbReference type="AlphaFoldDB" id="A0A382D1Z5"/>
<feature type="non-terminal residue" evidence="3">
    <location>
        <position position="235"/>
    </location>
</feature>
<protein>
    <recommendedName>
        <fullName evidence="4">Dihydroorotase</fullName>
    </recommendedName>
</protein>
<dbReference type="PANTHER" id="PTHR43668">
    <property type="entry name" value="ALLANTOINASE"/>
    <property type="match status" value="1"/>
</dbReference>
<dbReference type="InterPro" id="IPR032466">
    <property type="entry name" value="Metal_Hydrolase"/>
</dbReference>
<dbReference type="PROSITE" id="PS00483">
    <property type="entry name" value="DIHYDROOROTASE_2"/>
    <property type="match status" value="1"/>
</dbReference>
<proteinExistence type="predicted"/>
<accession>A0A382D1Z5</accession>
<reference evidence="3" key="1">
    <citation type="submission" date="2018-05" db="EMBL/GenBank/DDBJ databases">
        <authorList>
            <person name="Lanie J.A."/>
            <person name="Ng W.-L."/>
            <person name="Kazmierczak K.M."/>
            <person name="Andrzejewski T.M."/>
            <person name="Davidsen T.M."/>
            <person name="Wayne K.J."/>
            <person name="Tettelin H."/>
            <person name="Glass J.I."/>
            <person name="Rusch D."/>
            <person name="Podicherti R."/>
            <person name="Tsui H.-C.T."/>
            <person name="Winkler M.E."/>
        </authorList>
    </citation>
    <scope>NUCLEOTIDE SEQUENCE</scope>
</reference>
<dbReference type="GO" id="GO:0005737">
    <property type="term" value="C:cytoplasm"/>
    <property type="evidence" value="ECO:0007669"/>
    <property type="project" value="TreeGrafter"/>
</dbReference>
<sequence>MARNRMYSNYAFYFGAEKENIKEINKVEKLDGCCGIKVFVGSSTGTLLVSNYEDIKRIMKNTRKIISFHSEDESELNKRKNYIKINDPSSHPNWRNEISAIKSTRKLINLANKLKRKIHILHISTGDEINILKRQKRYISCEVTPQHLTLSSPSCYKKLGTRAQMNPPIRSGKHKAILRKAFQRGQVDIIGSDHAPHLLSEKKLRYPNSPAGMPGVQTLLPILLNEVSKNIISIN</sequence>
<evidence type="ECO:0000256" key="2">
    <source>
        <dbReference type="ARBA" id="ARBA00022801"/>
    </source>
</evidence>
<dbReference type="GO" id="GO:0004038">
    <property type="term" value="F:allantoinase activity"/>
    <property type="evidence" value="ECO:0007669"/>
    <property type="project" value="TreeGrafter"/>
</dbReference>
<dbReference type="EMBL" id="UINC01036916">
    <property type="protein sequence ID" value="SVB31607.1"/>
    <property type="molecule type" value="Genomic_DNA"/>
</dbReference>
<organism evidence="3">
    <name type="scientific">marine metagenome</name>
    <dbReference type="NCBI Taxonomy" id="408172"/>
    <lineage>
        <taxon>unclassified sequences</taxon>
        <taxon>metagenomes</taxon>
        <taxon>ecological metagenomes</taxon>
    </lineage>
</organism>
<dbReference type="GO" id="GO:0006145">
    <property type="term" value="P:purine nucleobase catabolic process"/>
    <property type="evidence" value="ECO:0007669"/>
    <property type="project" value="TreeGrafter"/>
</dbReference>
<dbReference type="InterPro" id="IPR050138">
    <property type="entry name" value="DHOase/Allantoinase_Hydrolase"/>
</dbReference>
<feature type="non-terminal residue" evidence="3">
    <location>
        <position position="1"/>
    </location>
</feature>
<keyword evidence="2" id="KW-0378">Hydrolase</keyword>
<name>A0A382D1Z5_9ZZZZ</name>
<evidence type="ECO:0000313" key="3">
    <source>
        <dbReference type="EMBL" id="SVB31607.1"/>
    </source>
</evidence>
<dbReference type="PANTHER" id="PTHR43668:SF4">
    <property type="entry name" value="ALLANTOINASE"/>
    <property type="match status" value="1"/>
</dbReference>
<gene>
    <name evidence="3" type="ORF">METZ01_LOCUS184461</name>
</gene>
<evidence type="ECO:0008006" key="4">
    <source>
        <dbReference type="Google" id="ProtNLM"/>
    </source>
</evidence>
<dbReference type="InterPro" id="IPR002195">
    <property type="entry name" value="Dihydroorotase_CS"/>
</dbReference>
<keyword evidence="1" id="KW-0479">Metal-binding</keyword>